<keyword evidence="2" id="KW-1185">Reference proteome</keyword>
<dbReference type="GeneID" id="85398018"/>
<evidence type="ECO:0000313" key="2">
    <source>
        <dbReference type="Proteomes" id="UP001244207"/>
    </source>
</evidence>
<name>A0AAD8UNH8_GLOAC</name>
<evidence type="ECO:0000313" key="1">
    <source>
        <dbReference type="EMBL" id="KAK1725300.1"/>
    </source>
</evidence>
<dbReference type="RefSeq" id="XP_060365355.1">
    <property type="nucleotide sequence ID" value="XM_060514120.1"/>
</dbReference>
<comment type="caution">
    <text evidence="1">The sequence shown here is derived from an EMBL/GenBank/DDBJ whole genome shotgun (WGS) entry which is preliminary data.</text>
</comment>
<protein>
    <submittedName>
        <fullName evidence="1">Uncharacterized protein</fullName>
    </submittedName>
</protein>
<accession>A0AAD8UNH8</accession>
<dbReference type="EMBL" id="JAHMHS010000043">
    <property type="protein sequence ID" value="KAK1725300.1"/>
    <property type="molecule type" value="Genomic_DNA"/>
</dbReference>
<organism evidence="1 2">
    <name type="scientific">Glomerella acutata</name>
    <name type="common">Colletotrichum acutatum</name>
    <dbReference type="NCBI Taxonomy" id="27357"/>
    <lineage>
        <taxon>Eukaryota</taxon>
        <taxon>Fungi</taxon>
        <taxon>Dikarya</taxon>
        <taxon>Ascomycota</taxon>
        <taxon>Pezizomycotina</taxon>
        <taxon>Sordariomycetes</taxon>
        <taxon>Hypocreomycetidae</taxon>
        <taxon>Glomerellales</taxon>
        <taxon>Glomerellaceae</taxon>
        <taxon>Colletotrichum</taxon>
        <taxon>Colletotrichum acutatum species complex</taxon>
    </lineage>
</organism>
<sequence length="215" mass="23985">MGAIFSRQPRNRQPHKITAENATKDFVCNILFIYSSDPGETVLSKIEWEAMLYTKTKDLKQVLQKGLIISEDNVQPQSGCVTFKKCPGFLRINDWVHARRYILSGKSRGGWTAHLAVGARELGTLAKFRMTDLVGHADQGEAVNEDLQLVYYYNAQLGASFFTWSTDEGSEPWWPMLVTIVPRKIEVSASGDNVKGDASGIVGRVTASGWKTKKE</sequence>
<proteinExistence type="predicted"/>
<dbReference type="Proteomes" id="UP001244207">
    <property type="component" value="Unassembled WGS sequence"/>
</dbReference>
<gene>
    <name evidence="1" type="ORF">BDZ83DRAFT_751902</name>
</gene>
<dbReference type="AlphaFoldDB" id="A0AAD8UNH8"/>
<reference evidence="1" key="1">
    <citation type="submission" date="2021-12" db="EMBL/GenBank/DDBJ databases">
        <title>Comparative genomics, transcriptomics and evolutionary studies reveal genomic signatures of adaptation to plant cell wall in hemibiotrophic fungi.</title>
        <authorList>
            <consortium name="DOE Joint Genome Institute"/>
            <person name="Baroncelli R."/>
            <person name="Diaz J.F."/>
            <person name="Benocci T."/>
            <person name="Peng M."/>
            <person name="Battaglia E."/>
            <person name="Haridas S."/>
            <person name="Andreopoulos W."/>
            <person name="Labutti K."/>
            <person name="Pangilinan J."/>
            <person name="Floch G.L."/>
            <person name="Makela M.R."/>
            <person name="Henrissat B."/>
            <person name="Grigoriev I.V."/>
            <person name="Crouch J.A."/>
            <person name="De Vries R.P."/>
            <person name="Sukno S.A."/>
            <person name="Thon M.R."/>
        </authorList>
    </citation>
    <scope>NUCLEOTIDE SEQUENCE</scope>
    <source>
        <strain evidence="1">CBS 112980</strain>
    </source>
</reference>